<reference evidence="5" key="1">
    <citation type="journal article" date="2019" name="Int. J. Syst. Evol. Microbiol.">
        <title>The Global Catalogue of Microorganisms (GCM) 10K type strain sequencing project: providing services to taxonomists for standard genome sequencing and annotation.</title>
        <authorList>
            <consortium name="The Broad Institute Genomics Platform"/>
            <consortium name="The Broad Institute Genome Sequencing Center for Infectious Disease"/>
            <person name="Wu L."/>
            <person name="Ma J."/>
        </authorList>
    </citation>
    <scope>NUCLEOTIDE SEQUENCE [LARGE SCALE GENOMIC DNA]</scope>
    <source>
        <strain evidence="5">JCM 13008</strain>
    </source>
</reference>
<dbReference type="InterPro" id="IPR002563">
    <property type="entry name" value="Flavin_Rdtase-like_dom"/>
</dbReference>
<protein>
    <recommendedName>
        <fullName evidence="3">Flavin reductase like domain-containing protein</fullName>
    </recommendedName>
</protein>
<dbReference type="PANTHER" id="PTHR30466:SF11">
    <property type="entry name" value="FLAVIN-DEPENDENT MONOOXYGENASE, REDUCTASE SUBUNIT HSAB"/>
    <property type="match status" value="1"/>
</dbReference>
<feature type="domain" description="Flavin reductase like" evidence="3">
    <location>
        <begin position="63"/>
        <end position="211"/>
    </location>
</feature>
<gene>
    <name evidence="4" type="ORF">GCM10009668_05650</name>
</gene>
<sequence length="213" mass="23167">MSDMAQPPILPGIRDDAHTSWPPQELIDSFLGNFDFEFRTGEHVAIEDTEKAQAAARMFRDTLGRYCSGVTVITTVADGKPVGMTCQSFSSVSISPPLVTFLPMKTSRAWAQIQRAGFFAVNFLADGQDGLSNKMASRVEDKFEGLDWTPSKGGAPLFDGIVGHVDCTVEAVHEAGDHYIVVGRVNDLAYATDEAGVSPDPLLYFQGAYRTVR</sequence>
<dbReference type="Proteomes" id="UP001501581">
    <property type="component" value="Unassembled WGS sequence"/>
</dbReference>
<evidence type="ECO:0000313" key="5">
    <source>
        <dbReference type="Proteomes" id="UP001501581"/>
    </source>
</evidence>
<evidence type="ECO:0000259" key="3">
    <source>
        <dbReference type="SMART" id="SM00903"/>
    </source>
</evidence>
<dbReference type="Gene3D" id="2.30.110.10">
    <property type="entry name" value="Electron Transport, Fmn-binding Protein, Chain A"/>
    <property type="match status" value="1"/>
</dbReference>
<evidence type="ECO:0000256" key="2">
    <source>
        <dbReference type="ARBA" id="ARBA00023002"/>
    </source>
</evidence>
<dbReference type="EMBL" id="BAAALG010000002">
    <property type="protein sequence ID" value="GAA1093222.1"/>
    <property type="molecule type" value="Genomic_DNA"/>
</dbReference>
<keyword evidence="2" id="KW-0560">Oxidoreductase</keyword>
<proteinExistence type="inferred from homology"/>
<evidence type="ECO:0000313" key="4">
    <source>
        <dbReference type="EMBL" id="GAA1093222.1"/>
    </source>
</evidence>
<dbReference type="Pfam" id="PF01613">
    <property type="entry name" value="Flavin_Reduct"/>
    <property type="match status" value="1"/>
</dbReference>
<comment type="similarity">
    <text evidence="1">Belongs to the non-flavoprotein flavin reductase family.</text>
</comment>
<dbReference type="InterPro" id="IPR012349">
    <property type="entry name" value="Split_barrel_FMN-bd"/>
</dbReference>
<comment type="caution">
    <text evidence="4">The sequence shown here is derived from an EMBL/GenBank/DDBJ whole genome shotgun (WGS) entry which is preliminary data.</text>
</comment>
<organism evidence="4 5">
    <name type="scientific">Nocardioides dubius</name>
    <dbReference type="NCBI Taxonomy" id="317019"/>
    <lineage>
        <taxon>Bacteria</taxon>
        <taxon>Bacillati</taxon>
        <taxon>Actinomycetota</taxon>
        <taxon>Actinomycetes</taxon>
        <taxon>Propionibacteriales</taxon>
        <taxon>Nocardioidaceae</taxon>
        <taxon>Nocardioides</taxon>
    </lineage>
</organism>
<keyword evidence="5" id="KW-1185">Reference proteome</keyword>
<dbReference type="PANTHER" id="PTHR30466">
    <property type="entry name" value="FLAVIN REDUCTASE"/>
    <property type="match status" value="1"/>
</dbReference>
<name>A0ABP4E865_9ACTN</name>
<accession>A0ABP4E865</accession>
<dbReference type="InterPro" id="IPR050268">
    <property type="entry name" value="NADH-dep_flavin_reductase"/>
</dbReference>
<dbReference type="SMART" id="SM00903">
    <property type="entry name" value="Flavin_Reduct"/>
    <property type="match status" value="1"/>
</dbReference>
<dbReference type="SUPFAM" id="SSF50475">
    <property type="entry name" value="FMN-binding split barrel"/>
    <property type="match status" value="1"/>
</dbReference>
<evidence type="ECO:0000256" key="1">
    <source>
        <dbReference type="ARBA" id="ARBA00008898"/>
    </source>
</evidence>